<dbReference type="InterPro" id="IPR007829">
    <property type="entry name" value="TM2"/>
</dbReference>
<evidence type="ECO:0000256" key="2">
    <source>
        <dbReference type="ARBA" id="ARBA00022692"/>
    </source>
</evidence>
<protein>
    <submittedName>
        <fullName evidence="7">TM2 domain-containing protein</fullName>
    </submittedName>
</protein>
<keyword evidence="2 5" id="KW-0812">Transmembrane</keyword>
<dbReference type="Pfam" id="PF05154">
    <property type="entry name" value="TM2"/>
    <property type="match status" value="1"/>
</dbReference>
<evidence type="ECO:0000256" key="3">
    <source>
        <dbReference type="ARBA" id="ARBA00022989"/>
    </source>
</evidence>
<dbReference type="OrthoDB" id="9816361at2"/>
<evidence type="ECO:0000256" key="4">
    <source>
        <dbReference type="ARBA" id="ARBA00023136"/>
    </source>
</evidence>
<feature type="transmembrane region" description="Helical" evidence="5">
    <location>
        <begin position="83"/>
        <end position="102"/>
    </location>
</feature>
<dbReference type="STRING" id="258515.SAMN05192585_10556"/>
<evidence type="ECO:0000313" key="8">
    <source>
        <dbReference type="Proteomes" id="UP000199182"/>
    </source>
</evidence>
<keyword evidence="8" id="KW-1185">Reference proteome</keyword>
<keyword evidence="4 5" id="KW-0472">Membrane</keyword>
<sequence length="148" mass="16151">MSNHLCPQCGAPNAFDAKECAYCGEPLPVEAVPAAPVYQRPVNQQPPVYSNPPVYPQQNVINNNIISPAYNGIDPAWPIKSKVAAGLLAIFLGGLGIHKFYLGKIGMGILYLCFCWTYVPAIIGLIEGIVYLASNDHNFQVKNHVRLK</sequence>
<evidence type="ECO:0000313" key="7">
    <source>
        <dbReference type="EMBL" id="SDM80049.1"/>
    </source>
</evidence>
<name>A0A1G9W6C5_9FIRM</name>
<gene>
    <name evidence="7" type="ORF">SAMN05192585_10556</name>
</gene>
<feature type="domain" description="TM2" evidence="6">
    <location>
        <begin position="80"/>
        <end position="129"/>
    </location>
</feature>
<keyword evidence="3 5" id="KW-1133">Transmembrane helix</keyword>
<dbReference type="GO" id="GO:0016020">
    <property type="term" value="C:membrane"/>
    <property type="evidence" value="ECO:0007669"/>
    <property type="project" value="UniProtKB-SubCell"/>
</dbReference>
<evidence type="ECO:0000256" key="5">
    <source>
        <dbReference type="SAM" id="Phobius"/>
    </source>
</evidence>
<comment type="subcellular location">
    <subcellularLocation>
        <location evidence="1">Membrane</location>
        <topology evidence="1">Multi-pass membrane protein</topology>
    </subcellularLocation>
</comment>
<accession>A0A1G9W6C5</accession>
<dbReference type="Proteomes" id="UP000199182">
    <property type="component" value="Unassembled WGS sequence"/>
</dbReference>
<dbReference type="RefSeq" id="WP_092638217.1">
    <property type="nucleotide sequence ID" value="NZ_FNID01000005.1"/>
</dbReference>
<reference evidence="7 8" key="1">
    <citation type="submission" date="2016-10" db="EMBL/GenBank/DDBJ databases">
        <authorList>
            <person name="de Groot N.N."/>
        </authorList>
    </citation>
    <scope>NUCLEOTIDE SEQUENCE [LARGE SCALE GENOMIC DNA]</scope>
    <source>
        <strain evidence="7 8">CGMCC 1.5012</strain>
    </source>
</reference>
<proteinExistence type="predicted"/>
<evidence type="ECO:0000256" key="1">
    <source>
        <dbReference type="ARBA" id="ARBA00004141"/>
    </source>
</evidence>
<dbReference type="EMBL" id="FNID01000005">
    <property type="protein sequence ID" value="SDM80049.1"/>
    <property type="molecule type" value="Genomic_DNA"/>
</dbReference>
<feature type="transmembrane region" description="Helical" evidence="5">
    <location>
        <begin position="109"/>
        <end position="133"/>
    </location>
</feature>
<organism evidence="7 8">
    <name type="scientific">Acetanaerobacterium elongatum</name>
    <dbReference type="NCBI Taxonomy" id="258515"/>
    <lineage>
        <taxon>Bacteria</taxon>
        <taxon>Bacillati</taxon>
        <taxon>Bacillota</taxon>
        <taxon>Clostridia</taxon>
        <taxon>Eubacteriales</taxon>
        <taxon>Oscillospiraceae</taxon>
        <taxon>Acetanaerobacterium</taxon>
    </lineage>
</organism>
<evidence type="ECO:0000259" key="6">
    <source>
        <dbReference type="Pfam" id="PF05154"/>
    </source>
</evidence>
<dbReference type="AlphaFoldDB" id="A0A1G9W6C5"/>